<name>A0A2J6R7R7_HYAVF</name>
<dbReference type="OrthoDB" id="5946976at2759"/>
<accession>A0A2J6R7R7</accession>
<dbReference type="InterPro" id="IPR012338">
    <property type="entry name" value="Beta-lactam/transpept-like"/>
</dbReference>
<dbReference type="STRING" id="1149755.A0A2J6R7R7"/>
<keyword evidence="4" id="KW-1185">Reference proteome</keyword>
<organism evidence="3 4">
    <name type="scientific">Hyaloscypha variabilis (strain UAMH 11265 / GT02V1 / F)</name>
    <name type="common">Meliniomyces variabilis</name>
    <dbReference type="NCBI Taxonomy" id="1149755"/>
    <lineage>
        <taxon>Eukaryota</taxon>
        <taxon>Fungi</taxon>
        <taxon>Dikarya</taxon>
        <taxon>Ascomycota</taxon>
        <taxon>Pezizomycotina</taxon>
        <taxon>Leotiomycetes</taxon>
        <taxon>Helotiales</taxon>
        <taxon>Hyaloscyphaceae</taxon>
        <taxon>Hyaloscypha</taxon>
        <taxon>Hyaloscypha variabilis</taxon>
    </lineage>
</organism>
<dbReference type="PANTHER" id="PTHR46825">
    <property type="entry name" value="D-ALANYL-D-ALANINE-CARBOXYPEPTIDASE/ENDOPEPTIDASE AMPH"/>
    <property type="match status" value="1"/>
</dbReference>
<feature type="domain" description="Beta-lactamase-related" evidence="2">
    <location>
        <begin position="74"/>
        <end position="342"/>
    </location>
</feature>
<dbReference type="PANTHER" id="PTHR46825:SF12">
    <property type="entry name" value="PENICILLIN-BINDING PROTEIN 4"/>
    <property type="match status" value="1"/>
</dbReference>
<dbReference type="SUPFAM" id="SSF56601">
    <property type="entry name" value="beta-lactamase/transpeptidase-like"/>
    <property type="match status" value="1"/>
</dbReference>
<comment type="similarity">
    <text evidence="1">Belongs to the peptidase S12 family.</text>
</comment>
<dbReference type="Proteomes" id="UP000235786">
    <property type="component" value="Unassembled WGS sequence"/>
</dbReference>
<reference evidence="3 4" key="1">
    <citation type="submission" date="2016-04" db="EMBL/GenBank/DDBJ databases">
        <title>A degradative enzymes factory behind the ericoid mycorrhizal symbiosis.</title>
        <authorList>
            <consortium name="DOE Joint Genome Institute"/>
            <person name="Martino E."/>
            <person name="Morin E."/>
            <person name="Grelet G."/>
            <person name="Kuo A."/>
            <person name="Kohler A."/>
            <person name="Daghino S."/>
            <person name="Barry K."/>
            <person name="Choi C."/>
            <person name="Cichocki N."/>
            <person name="Clum A."/>
            <person name="Copeland A."/>
            <person name="Hainaut M."/>
            <person name="Haridas S."/>
            <person name="Labutti K."/>
            <person name="Lindquist E."/>
            <person name="Lipzen A."/>
            <person name="Khouja H.-R."/>
            <person name="Murat C."/>
            <person name="Ohm R."/>
            <person name="Olson A."/>
            <person name="Spatafora J."/>
            <person name="Veneault-Fourrey C."/>
            <person name="Henrissat B."/>
            <person name="Grigoriev I."/>
            <person name="Martin F."/>
            <person name="Perotto S."/>
        </authorList>
    </citation>
    <scope>NUCLEOTIDE SEQUENCE [LARGE SCALE GENOMIC DNA]</scope>
    <source>
        <strain evidence="3 4">F</strain>
    </source>
</reference>
<dbReference type="InterPro" id="IPR050491">
    <property type="entry name" value="AmpC-like"/>
</dbReference>
<evidence type="ECO:0000313" key="4">
    <source>
        <dbReference type="Proteomes" id="UP000235786"/>
    </source>
</evidence>
<evidence type="ECO:0000256" key="1">
    <source>
        <dbReference type="ARBA" id="ARBA00038215"/>
    </source>
</evidence>
<evidence type="ECO:0000259" key="2">
    <source>
        <dbReference type="Pfam" id="PF00144"/>
    </source>
</evidence>
<evidence type="ECO:0000313" key="3">
    <source>
        <dbReference type="EMBL" id="PMD34556.1"/>
    </source>
</evidence>
<dbReference type="Pfam" id="PF00144">
    <property type="entry name" value="Beta-lactamase"/>
    <property type="match status" value="1"/>
</dbReference>
<proteinExistence type="inferred from homology"/>
<dbReference type="Gene3D" id="3.40.710.10">
    <property type="entry name" value="DD-peptidase/beta-lactamase superfamily"/>
    <property type="match status" value="1"/>
</dbReference>
<sequence length="516" mass="56668">MGDYVPEVKEEIKVDEEAPDMFEKLEKLIRFQLSSEELPVRDVLTAFGTPIVSVGILDAGIITGKVLGNPRPGAESTESFDNETLFQAASISKAVTALAVLKLCQLGELDLDAPISGYLSSEQMSWISTSQTQALVSQISIRLLLSHTSGLRVHGFDGYSNTAIPSVQQILHGDPPANNEQISLFTLPGVGFYYSGGGFTVIQLILETHLKKPFHQIMDETVLQPLNMTRSTYNTLDSAETNYAPAYLTGKNKSDPEYHVYPEKAAAALWTTPSDLLKAVLAVQKSLKTGGFLDRKWAEIMLTQAGDNEAGMALGWVAKKGSVHFWHTGGNPPGYRCIVVGYADLPLYEDEAKGKEKEKQSEKAGVEDAKADRTAVPEQCGICIMTSSQLGTEIRSKILQAIPCLRSWPSTWDNPTVPFLDRARSVDSRAKDWRGEWGPGDWNLVYKEEGMFVRFGKLPAVRLVPGVLLAKKHAEGNSIDLVADGLDLMLRLGWKEGSRSIEVWQNAPVITLERKS</sequence>
<dbReference type="EMBL" id="KZ613953">
    <property type="protein sequence ID" value="PMD34556.1"/>
    <property type="molecule type" value="Genomic_DNA"/>
</dbReference>
<dbReference type="AlphaFoldDB" id="A0A2J6R7R7"/>
<protein>
    <submittedName>
        <fullName evidence="3">Beta-lactamase/transpeptidase-like protein</fullName>
    </submittedName>
</protein>
<gene>
    <name evidence="3" type="ORF">L207DRAFT_467215</name>
</gene>
<dbReference type="InterPro" id="IPR001466">
    <property type="entry name" value="Beta-lactam-related"/>
</dbReference>